<dbReference type="Pfam" id="PF10983">
    <property type="entry name" value="DUF2793"/>
    <property type="match status" value="1"/>
</dbReference>
<protein>
    <submittedName>
        <fullName evidence="1">DUF2793 domain-containing protein</fullName>
    </submittedName>
</protein>
<sequence length="363" mass="38179">MADTTPSLALPLIAAGQAQKHVTHNEALALLDALVQLAVLDKDRTAPPSGPAEGDRYLIATDNPSGAWAGWAGWAGRIARFQDGAWLPLLPRIGWLAFVADEADLYTFTGSTWVPFRSTLTILQNLSRLGIGTAADADNPFAAKLNKALWTALATGEGGSGDLRCTLNKQAAGNVLSLLMQTGFSARAEIGLTGDDDLHVKVSPDGGAWFEALRIDRATGRVAFPGRPTVAEVPVLTAQVIAGNSGPGSVPAGSTRYFTNALISGYQSEVYVAAGRRGRFRQLRVVTQAAPGSGQSWTFTLQKLFSDTALTCTISGSNSNQAVDLTSSAVFEAADRWCLKVVSSSGAPAATNILFSLLFENLD</sequence>
<evidence type="ECO:0000313" key="2">
    <source>
        <dbReference type="Proteomes" id="UP001596237"/>
    </source>
</evidence>
<comment type="caution">
    <text evidence="1">The sequence shown here is derived from an EMBL/GenBank/DDBJ whole genome shotgun (WGS) entry which is preliminary data.</text>
</comment>
<dbReference type="EMBL" id="JBHSTT010000032">
    <property type="protein sequence ID" value="MFC6389682.1"/>
    <property type="molecule type" value="Genomic_DNA"/>
</dbReference>
<gene>
    <name evidence="1" type="ORF">ACFQDP_10075</name>
</gene>
<reference evidence="2" key="1">
    <citation type="journal article" date="2019" name="Int. J. Syst. Evol. Microbiol.">
        <title>The Global Catalogue of Microorganisms (GCM) 10K type strain sequencing project: providing services to taxonomists for standard genome sequencing and annotation.</title>
        <authorList>
            <consortium name="The Broad Institute Genomics Platform"/>
            <consortium name="The Broad Institute Genome Sequencing Center for Infectious Disease"/>
            <person name="Wu L."/>
            <person name="Ma J."/>
        </authorList>
    </citation>
    <scope>NUCLEOTIDE SEQUENCE [LARGE SCALE GENOMIC DNA]</scope>
    <source>
        <strain evidence="2">CCUG 36916</strain>
    </source>
</reference>
<organism evidence="1 2">
    <name type="scientific">Methylorubrum zatmanii</name>
    <dbReference type="NCBI Taxonomy" id="29429"/>
    <lineage>
        <taxon>Bacteria</taxon>
        <taxon>Pseudomonadati</taxon>
        <taxon>Pseudomonadota</taxon>
        <taxon>Alphaproteobacteria</taxon>
        <taxon>Hyphomicrobiales</taxon>
        <taxon>Methylobacteriaceae</taxon>
        <taxon>Methylorubrum</taxon>
    </lineage>
</organism>
<name>A0ABW1WPF8_9HYPH</name>
<proteinExistence type="predicted"/>
<dbReference type="InterPro" id="IPR021251">
    <property type="entry name" value="DUF2793"/>
</dbReference>
<evidence type="ECO:0000313" key="1">
    <source>
        <dbReference type="EMBL" id="MFC6389682.1"/>
    </source>
</evidence>
<keyword evidence="2" id="KW-1185">Reference proteome</keyword>
<dbReference type="Proteomes" id="UP001596237">
    <property type="component" value="Unassembled WGS sequence"/>
</dbReference>
<accession>A0ABW1WPF8</accession>
<dbReference type="RefSeq" id="WP_192283307.1">
    <property type="nucleotide sequence ID" value="NZ_JBHSTT010000032.1"/>
</dbReference>